<comment type="caution">
    <text evidence="1">The sequence shown here is derived from an EMBL/GenBank/DDBJ whole genome shotgun (WGS) entry which is preliminary data.</text>
</comment>
<sequence>MVTEAIKKIKEEMKQNSNDQYISVIGEFLIQHINHNPEAAEKVLAEGKSISKSIDEMANVAKKKASKGRAMLTDQEGFKIVLKYFGIKEKPTAVKIDLEAKPAPEVKTPAKSKIIDFNVSLEDFIK</sequence>
<reference evidence="1" key="1">
    <citation type="submission" date="2019-08" db="EMBL/GenBank/DDBJ databases">
        <authorList>
            <person name="Kucharzyk K."/>
            <person name="Murdoch R.W."/>
            <person name="Higgins S."/>
            <person name="Loffler F."/>
        </authorList>
    </citation>
    <scope>NUCLEOTIDE SEQUENCE</scope>
</reference>
<proteinExistence type="predicted"/>
<protein>
    <submittedName>
        <fullName evidence="1">Uncharacterized protein</fullName>
    </submittedName>
</protein>
<gene>
    <name evidence="1" type="ORF">SDC9_129943</name>
</gene>
<dbReference type="AlphaFoldDB" id="A0A645D193"/>
<evidence type="ECO:0000313" key="1">
    <source>
        <dbReference type="EMBL" id="MPM82881.1"/>
    </source>
</evidence>
<accession>A0A645D193</accession>
<organism evidence="1">
    <name type="scientific">bioreactor metagenome</name>
    <dbReference type="NCBI Taxonomy" id="1076179"/>
    <lineage>
        <taxon>unclassified sequences</taxon>
        <taxon>metagenomes</taxon>
        <taxon>ecological metagenomes</taxon>
    </lineage>
</organism>
<dbReference type="EMBL" id="VSSQ01031826">
    <property type="protein sequence ID" value="MPM82881.1"/>
    <property type="molecule type" value="Genomic_DNA"/>
</dbReference>
<name>A0A645D193_9ZZZZ</name>